<proteinExistence type="predicted"/>
<reference evidence="1 2" key="1">
    <citation type="journal article" date="2016" name="Sci. Rep.">
        <title>The genome sequence of the outbreeding globe artichoke constructed de novo incorporating a phase-aware low-pass sequencing strategy of F1 progeny.</title>
        <authorList>
            <person name="Scaglione D."/>
            <person name="Reyes-Chin-Wo S."/>
            <person name="Acquadro A."/>
            <person name="Froenicke L."/>
            <person name="Portis E."/>
            <person name="Beitel C."/>
            <person name="Tirone M."/>
            <person name="Mauro R."/>
            <person name="Lo Monaco A."/>
            <person name="Mauromicale G."/>
            <person name="Faccioli P."/>
            <person name="Cattivelli L."/>
            <person name="Rieseberg L."/>
            <person name="Michelmore R."/>
            <person name="Lanteri S."/>
        </authorList>
    </citation>
    <scope>NUCLEOTIDE SEQUENCE [LARGE SCALE GENOMIC DNA]</scope>
    <source>
        <strain evidence="1">2C</strain>
    </source>
</reference>
<protein>
    <submittedName>
        <fullName evidence="1">Uncharacterized protein</fullName>
    </submittedName>
</protein>
<dbReference type="Gramene" id="KVI11331">
    <property type="protein sequence ID" value="KVI11331"/>
    <property type="gene ID" value="Ccrd_010260"/>
</dbReference>
<feature type="non-terminal residue" evidence="1">
    <location>
        <position position="60"/>
    </location>
</feature>
<dbReference type="Proteomes" id="UP000243975">
    <property type="component" value="Unassembled WGS sequence"/>
</dbReference>
<comment type="caution">
    <text evidence="1">The sequence shown here is derived from an EMBL/GenBank/DDBJ whole genome shotgun (WGS) entry which is preliminary data.</text>
</comment>
<evidence type="ECO:0000313" key="2">
    <source>
        <dbReference type="Proteomes" id="UP000243975"/>
    </source>
</evidence>
<dbReference type="EMBL" id="LEKV01000332">
    <property type="protein sequence ID" value="KVI11331.1"/>
    <property type="molecule type" value="Genomic_DNA"/>
</dbReference>
<sequence>EAANNDNGKAPHSPIPIEKFYFQGREIKFILMLKCISANDLLNPQSFQRCDERSGEAVKT</sequence>
<keyword evidence="2" id="KW-1185">Reference proteome</keyword>
<gene>
    <name evidence="1" type="ORF">Ccrd_010260</name>
</gene>
<organism evidence="1 2">
    <name type="scientific">Cynara cardunculus var. scolymus</name>
    <name type="common">Globe artichoke</name>
    <name type="synonym">Cynara scolymus</name>
    <dbReference type="NCBI Taxonomy" id="59895"/>
    <lineage>
        <taxon>Eukaryota</taxon>
        <taxon>Viridiplantae</taxon>
        <taxon>Streptophyta</taxon>
        <taxon>Embryophyta</taxon>
        <taxon>Tracheophyta</taxon>
        <taxon>Spermatophyta</taxon>
        <taxon>Magnoliopsida</taxon>
        <taxon>eudicotyledons</taxon>
        <taxon>Gunneridae</taxon>
        <taxon>Pentapetalae</taxon>
        <taxon>asterids</taxon>
        <taxon>campanulids</taxon>
        <taxon>Asterales</taxon>
        <taxon>Asteraceae</taxon>
        <taxon>Carduoideae</taxon>
        <taxon>Cardueae</taxon>
        <taxon>Carduinae</taxon>
        <taxon>Cynara</taxon>
    </lineage>
</organism>
<evidence type="ECO:0000313" key="1">
    <source>
        <dbReference type="EMBL" id="KVI11331.1"/>
    </source>
</evidence>
<accession>A0A103YLI8</accession>
<dbReference type="AlphaFoldDB" id="A0A103YLI8"/>
<name>A0A103YLI8_CYNCS</name>